<sequence length="443" mass="44861">MSLSWCTARRSLLLALLLGAVVGPLGLSLVAGAPPPTQLCGVCESEYGSAGIDGATGSGTLDIYVDGNGDSVWSARIPVSDAASDRYRANRTALATAVDDAWARYHAADGDVETVESTVDGDAVVVNYTVADLARPGVGDTWLVDYFAIEGGTARYGLAAERVTIHVPPGTTIVTEPPGARVGGSAATWTASADGPLDSDFDRRTYLAYGDGGVVDTVNGYATIAGEVVPPAVAQGGPVGVIPGIAVGLAGLLVVRLDRGRDAWDLATLERLFVAVGALGALAFPVASVASGGRLFSPGLGALAALGVGYGALGIVIGRCDPPRTARGVTTLAVAVALCTGALLWLLGGWFATTTFPFALATALFLPMGYAFERSSGPIPVGSLAVLVGLVTMFAAVCLSLVLAPRGFGVPVYWLLVAVWSGVVVVFGGPVAFAGRRLAAVEG</sequence>
<proteinExistence type="predicted"/>
<dbReference type="RefSeq" id="WP_256531715.1">
    <property type="nucleotide sequence ID" value="NZ_CP101824.1"/>
</dbReference>
<keyword evidence="1" id="KW-0812">Transmembrane</keyword>
<feature type="transmembrane region" description="Helical" evidence="1">
    <location>
        <begin position="239"/>
        <end position="257"/>
    </location>
</feature>
<dbReference type="Proteomes" id="UP001595846">
    <property type="component" value="Unassembled WGS sequence"/>
</dbReference>
<organism evidence="2 3">
    <name type="scientific">Halovivax cerinus</name>
    <dbReference type="NCBI Taxonomy" id="1487865"/>
    <lineage>
        <taxon>Archaea</taxon>
        <taxon>Methanobacteriati</taxon>
        <taxon>Methanobacteriota</taxon>
        <taxon>Stenosarchaea group</taxon>
        <taxon>Halobacteria</taxon>
        <taxon>Halobacteriales</taxon>
        <taxon>Natrialbaceae</taxon>
        <taxon>Halovivax</taxon>
    </lineage>
</organism>
<dbReference type="AlphaFoldDB" id="A0ABD5NJY8"/>
<feature type="transmembrane region" description="Helical" evidence="1">
    <location>
        <begin position="411"/>
        <end position="433"/>
    </location>
</feature>
<dbReference type="EMBL" id="JBHSAQ010000001">
    <property type="protein sequence ID" value="MFC3957363.1"/>
    <property type="molecule type" value="Genomic_DNA"/>
</dbReference>
<accession>A0ABD5NJY8</accession>
<feature type="transmembrane region" description="Helical" evidence="1">
    <location>
        <begin position="296"/>
        <end position="317"/>
    </location>
</feature>
<evidence type="ECO:0000313" key="3">
    <source>
        <dbReference type="Proteomes" id="UP001595846"/>
    </source>
</evidence>
<comment type="caution">
    <text evidence="2">The sequence shown here is derived from an EMBL/GenBank/DDBJ whole genome shotgun (WGS) entry which is preliminary data.</text>
</comment>
<feature type="transmembrane region" description="Helical" evidence="1">
    <location>
        <begin position="269"/>
        <end position="290"/>
    </location>
</feature>
<feature type="transmembrane region" description="Helical" evidence="1">
    <location>
        <begin position="354"/>
        <end position="372"/>
    </location>
</feature>
<name>A0ABD5NJY8_9EURY</name>
<protein>
    <submittedName>
        <fullName evidence="2">Uncharacterized protein</fullName>
    </submittedName>
</protein>
<reference evidence="2 3" key="1">
    <citation type="journal article" date="2019" name="Int. J. Syst. Evol. Microbiol.">
        <title>The Global Catalogue of Microorganisms (GCM) 10K type strain sequencing project: providing services to taxonomists for standard genome sequencing and annotation.</title>
        <authorList>
            <consortium name="The Broad Institute Genomics Platform"/>
            <consortium name="The Broad Institute Genome Sequencing Center for Infectious Disease"/>
            <person name="Wu L."/>
            <person name="Ma J."/>
        </authorList>
    </citation>
    <scope>NUCLEOTIDE SEQUENCE [LARGE SCALE GENOMIC DNA]</scope>
    <source>
        <strain evidence="2 3">IBRC-M 10256</strain>
    </source>
</reference>
<evidence type="ECO:0000313" key="2">
    <source>
        <dbReference type="EMBL" id="MFC3957363.1"/>
    </source>
</evidence>
<dbReference type="GeneID" id="73904467"/>
<gene>
    <name evidence="2" type="ORF">ACFOUR_03110</name>
</gene>
<keyword evidence="3" id="KW-1185">Reference proteome</keyword>
<evidence type="ECO:0000256" key="1">
    <source>
        <dbReference type="SAM" id="Phobius"/>
    </source>
</evidence>
<keyword evidence="1" id="KW-0472">Membrane</keyword>
<keyword evidence="1" id="KW-1133">Transmembrane helix</keyword>
<feature type="transmembrane region" description="Helical" evidence="1">
    <location>
        <begin position="384"/>
        <end position="405"/>
    </location>
</feature>
<feature type="transmembrane region" description="Helical" evidence="1">
    <location>
        <begin position="329"/>
        <end position="348"/>
    </location>
</feature>